<dbReference type="InterPro" id="IPR016155">
    <property type="entry name" value="Mopterin_synth/thiamin_S_b"/>
</dbReference>
<proteinExistence type="predicted"/>
<dbReference type="PANTHER" id="PTHR38031">
    <property type="entry name" value="SULFUR CARRIER PROTEIN SLR0821-RELATED"/>
    <property type="match status" value="1"/>
</dbReference>
<dbReference type="InterPro" id="IPR010038">
    <property type="entry name" value="MoaD_arc-typ"/>
</dbReference>
<reference evidence="1" key="2">
    <citation type="journal article" date="2014" name="ISME J.">
        <title>Microbial stratification in low pH oxic and suboxic macroscopic growths along an acid mine drainage.</title>
        <authorList>
            <person name="Mendez-Garcia C."/>
            <person name="Mesa V."/>
            <person name="Sprenger R.R."/>
            <person name="Richter M."/>
            <person name="Diez M.S."/>
            <person name="Solano J."/>
            <person name="Bargiela R."/>
            <person name="Golyshina O.V."/>
            <person name="Manteca A."/>
            <person name="Ramos J.L."/>
            <person name="Gallego J.R."/>
            <person name="Llorente I."/>
            <person name="Martins Dos Santos V.A."/>
            <person name="Jensen O.N."/>
            <person name="Pelaez A.I."/>
            <person name="Sanchez J."/>
            <person name="Ferrer M."/>
        </authorList>
    </citation>
    <scope>NUCLEOTIDE SEQUENCE</scope>
</reference>
<sequence length="91" mass="10053">MITVKYYANLRQITGINQDSLDYEESTLGCLIDDLDRKYGEPFSRLMTEGGKLRQNVIILLNGLNVIFGKGLDEKIKSGDSVDIFPPVAGG</sequence>
<dbReference type="EMBL" id="AUZY01011759">
    <property type="protein sequence ID" value="EQD33144.1"/>
    <property type="molecule type" value="Genomic_DNA"/>
</dbReference>
<evidence type="ECO:0000313" key="1">
    <source>
        <dbReference type="EMBL" id="EQD33144.1"/>
    </source>
</evidence>
<gene>
    <name evidence="1" type="ORF">B1B_17596</name>
</gene>
<comment type="caution">
    <text evidence="1">The sequence shown here is derived from an EMBL/GenBank/DDBJ whole genome shotgun (WGS) entry which is preliminary data.</text>
</comment>
<dbReference type="InterPro" id="IPR052045">
    <property type="entry name" value="Sulfur_Carrier/Prot_Modifier"/>
</dbReference>
<protein>
    <submittedName>
        <fullName evidence="1">MoaD, archaeal</fullName>
    </submittedName>
</protein>
<accession>T0ZWW6</accession>
<dbReference type="NCBIfam" id="TIGR01687">
    <property type="entry name" value="moaD_arch"/>
    <property type="match status" value="1"/>
</dbReference>
<organism evidence="1">
    <name type="scientific">mine drainage metagenome</name>
    <dbReference type="NCBI Taxonomy" id="410659"/>
    <lineage>
        <taxon>unclassified sequences</taxon>
        <taxon>metagenomes</taxon>
        <taxon>ecological metagenomes</taxon>
    </lineage>
</organism>
<dbReference type="NCBIfam" id="NF041918">
    <property type="entry name" value="SAMP1"/>
    <property type="match status" value="1"/>
</dbReference>
<dbReference type="CDD" id="cd17505">
    <property type="entry name" value="Ubl_SAMP1_like"/>
    <property type="match status" value="1"/>
</dbReference>
<name>T0ZWW6_9ZZZZ</name>
<dbReference type="InterPro" id="IPR054834">
    <property type="entry name" value="SAMP1_3"/>
</dbReference>
<dbReference type="InterPro" id="IPR012675">
    <property type="entry name" value="Beta-grasp_dom_sf"/>
</dbReference>
<dbReference type="AlphaFoldDB" id="T0ZWW6"/>
<dbReference type="InterPro" id="IPR003749">
    <property type="entry name" value="ThiS/MoaD-like"/>
</dbReference>
<dbReference type="Gene3D" id="3.10.20.30">
    <property type="match status" value="1"/>
</dbReference>
<dbReference type="SUPFAM" id="SSF54285">
    <property type="entry name" value="MoaD/ThiS"/>
    <property type="match status" value="1"/>
</dbReference>
<dbReference type="PANTHER" id="PTHR38031:SF1">
    <property type="entry name" value="SULFUR CARRIER PROTEIN CYSO"/>
    <property type="match status" value="1"/>
</dbReference>
<reference evidence="1" key="1">
    <citation type="submission" date="2013-08" db="EMBL/GenBank/DDBJ databases">
        <authorList>
            <person name="Mendez C."/>
            <person name="Richter M."/>
            <person name="Ferrer M."/>
            <person name="Sanchez J."/>
        </authorList>
    </citation>
    <scope>NUCLEOTIDE SEQUENCE</scope>
</reference>
<dbReference type="Pfam" id="PF02597">
    <property type="entry name" value="ThiS"/>
    <property type="match status" value="1"/>
</dbReference>